<comment type="pathway">
    <text evidence="3 10">Carbohydrate metabolism; galactose metabolism.</text>
</comment>
<dbReference type="InterPro" id="IPR005886">
    <property type="entry name" value="UDP_G4E"/>
</dbReference>
<dbReference type="InterPro" id="IPR001509">
    <property type="entry name" value="Epimerase_deHydtase"/>
</dbReference>
<evidence type="ECO:0000256" key="9">
    <source>
        <dbReference type="ARBA" id="ARBA00023277"/>
    </source>
</evidence>
<dbReference type="RefSeq" id="WP_147162628.1">
    <property type="nucleotide sequence ID" value="NZ_BJZO01000012.1"/>
</dbReference>
<dbReference type="PANTHER" id="PTHR43725">
    <property type="entry name" value="UDP-GLUCOSE 4-EPIMERASE"/>
    <property type="match status" value="1"/>
</dbReference>
<gene>
    <name evidence="12" type="ORF">ROR02_07040</name>
</gene>
<evidence type="ECO:0000256" key="2">
    <source>
        <dbReference type="ARBA" id="ARBA00001911"/>
    </source>
</evidence>
<comment type="caution">
    <text evidence="12">The sequence shown here is derived from an EMBL/GenBank/DDBJ whole genome shotgun (WGS) entry which is preliminary data.</text>
</comment>
<dbReference type="PANTHER" id="PTHR43725:SF53">
    <property type="entry name" value="UDP-ARABINOSE 4-EPIMERASE 1"/>
    <property type="match status" value="1"/>
</dbReference>
<evidence type="ECO:0000256" key="10">
    <source>
        <dbReference type="RuleBase" id="RU366046"/>
    </source>
</evidence>
<evidence type="ECO:0000256" key="4">
    <source>
        <dbReference type="ARBA" id="ARBA00007637"/>
    </source>
</evidence>
<dbReference type="EC" id="5.1.3.2" evidence="5 10"/>
<dbReference type="AlphaFoldDB" id="A0A512H552"/>
<keyword evidence="8 10" id="KW-0413">Isomerase</keyword>
<dbReference type="GO" id="GO:0003978">
    <property type="term" value="F:UDP-glucose 4-epimerase activity"/>
    <property type="evidence" value="ECO:0007669"/>
    <property type="project" value="UniProtKB-UniRule"/>
</dbReference>
<sequence length="334" mass="35535">MHARAVLVTGGAGYIGSHVCKALAEAGWTPVAYDNLSNGHAWAVRWGPLEKGDIRDRDRLRAVVATHRPDAVLHFAGRIEVGESLKAPLEFYDVNVSGTLTLLDVMVEAGIQALVFSSTAATYGVLESTPAPETHPCDPINPYGRSKLVAERMIADVGAATGMGWTSLRYFNAAGADPQGAIGEAHRNETHLIPLAIEAALGERGVFSVFGRDYPTPDGSCIRDFIHVSYLAQAHVLALKRLLDGGASTTFNLGTGLGASVLDVLCCLETVAGVPVPTEYRESRAGDPPALVGDPSRAKTALSWTPCRSDLTSIIADAWRWHTGDMFSRSFAAV</sequence>
<dbReference type="OrthoDB" id="9801785at2"/>
<comment type="catalytic activity">
    <reaction evidence="1 10">
        <text>UDP-alpha-D-glucose = UDP-alpha-D-galactose</text>
        <dbReference type="Rhea" id="RHEA:22168"/>
        <dbReference type="ChEBI" id="CHEBI:58885"/>
        <dbReference type="ChEBI" id="CHEBI:66914"/>
        <dbReference type="EC" id="5.1.3.2"/>
    </reaction>
</comment>
<evidence type="ECO:0000256" key="6">
    <source>
        <dbReference type="ARBA" id="ARBA00018569"/>
    </source>
</evidence>
<dbReference type="Pfam" id="PF01370">
    <property type="entry name" value="Epimerase"/>
    <property type="match status" value="1"/>
</dbReference>
<dbReference type="Gene3D" id="3.90.25.10">
    <property type="entry name" value="UDP-galactose 4-epimerase, domain 1"/>
    <property type="match status" value="1"/>
</dbReference>
<evidence type="ECO:0000256" key="3">
    <source>
        <dbReference type="ARBA" id="ARBA00004947"/>
    </source>
</evidence>
<evidence type="ECO:0000256" key="1">
    <source>
        <dbReference type="ARBA" id="ARBA00000083"/>
    </source>
</evidence>
<comment type="cofactor">
    <cofactor evidence="2 10">
        <name>NAD(+)</name>
        <dbReference type="ChEBI" id="CHEBI:57540"/>
    </cofactor>
</comment>
<accession>A0A512H552</accession>
<comment type="subunit">
    <text evidence="10">Homodimer.</text>
</comment>
<name>A0A512H552_9PROT</name>
<dbReference type="InterPro" id="IPR036291">
    <property type="entry name" value="NAD(P)-bd_dom_sf"/>
</dbReference>
<dbReference type="CDD" id="cd05247">
    <property type="entry name" value="UDP_G4E_1_SDR_e"/>
    <property type="match status" value="1"/>
</dbReference>
<evidence type="ECO:0000256" key="7">
    <source>
        <dbReference type="ARBA" id="ARBA00023027"/>
    </source>
</evidence>
<evidence type="ECO:0000259" key="11">
    <source>
        <dbReference type="Pfam" id="PF01370"/>
    </source>
</evidence>
<proteinExistence type="inferred from homology"/>
<keyword evidence="7 10" id="KW-0520">NAD</keyword>
<dbReference type="SUPFAM" id="SSF51735">
    <property type="entry name" value="NAD(P)-binding Rossmann-fold domains"/>
    <property type="match status" value="1"/>
</dbReference>
<dbReference type="NCBIfam" id="TIGR01179">
    <property type="entry name" value="galE"/>
    <property type="match status" value="1"/>
</dbReference>
<evidence type="ECO:0000313" key="12">
    <source>
        <dbReference type="EMBL" id="GEO80573.1"/>
    </source>
</evidence>
<keyword evidence="9 10" id="KW-0119">Carbohydrate metabolism</keyword>
<dbReference type="Proteomes" id="UP000321567">
    <property type="component" value="Unassembled WGS sequence"/>
</dbReference>
<dbReference type="GO" id="GO:0033499">
    <property type="term" value="P:galactose catabolic process via UDP-galactose, Leloir pathway"/>
    <property type="evidence" value="ECO:0007669"/>
    <property type="project" value="TreeGrafter"/>
</dbReference>
<reference evidence="12 13" key="1">
    <citation type="submission" date="2019-07" db="EMBL/GenBank/DDBJ databases">
        <title>Whole genome shotgun sequence of Rhodospirillum oryzae NBRC 107573.</title>
        <authorList>
            <person name="Hosoyama A."/>
            <person name="Uohara A."/>
            <person name="Ohji S."/>
            <person name="Ichikawa N."/>
        </authorList>
    </citation>
    <scope>NUCLEOTIDE SEQUENCE [LARGE SCALE GENOMIC DNA]</scope>
    <source>
        <strain evidence="12 13">NBRC 107573</strain>
    </source>
</reference>
<dbReference type="Gene3D" id="3.40.50.720">
    <property type="entry name" value="NAD(P)-binding Rossmann-like Domain"/>
    <property type="match status" value="1"/>
</dbReference>
<dbReference type="EMBL" id="BJZO01000012">
    <property type="protein sequence ID" value="GEO80573.1"/>
    <property type="molecule type" value="Genomic_DNA"/>
</dbReference>
<organism evidence="12 13">
    <name type="scientific">Pararhodospirillum oryzae</name>
    <dbReference type="NCBI Taxonomy" id="478448"/>
    <lineage>
        <taxon>Bacteria</taxon>
        <taxon>Pseudomonadati</taxon>
        <taxon>Pseudomonadota</taxon>
        <taxon>Alphaproteobacteria</taxon>
        <taxon>Rhodospirillales</taxon>
        <taxon>Rhodospirillaceae</taxon>
        <taxon>Pararhodospirillum</taxon>
    </lineage>
</organism>
<evidence type="ECO:0000313" key="13">
    <source>
        <dbReference type="Proteomes" id="UP000321567"/>
    </source>
</evidence>
<keyword evidence="13" id="KW-1185">Reference proteome</keyword>
<dbReference type="UniPathway" id="UPA00214"/>
<comment type="similarity">
    <text evidence="4 10">Belongs to the NAD(P)-dependent epimerase/dehydratase family.</text>
</comment>
<evidence type="ECO:0000256" key="5">
    <source>
        <dbReference type="ARBA" id="ARBA00013189"/>
    </source>
</evidence>
<protein>
    <recommendedName>
        <fullName evidence="6 10">UDP-glucose 4-epimerase</fullName>
        <ecNumber evidence="5 10">5.1.3.2</ecNumber>
    </recommendedName>
</protein>
<evidence type="ECO:0000256" key="8">
    <source>
        <dbReference type="ARBA" id="ARBA00023235"/>
    </source>
</evidence>
<feature type="domain" description="NAD-dependent epimerase/dehydratase" evidence="11">
    <location>
        <begin position="6"/>
        <end position="254"/>
    </location>
</feature>